<proteinExistence type="predicted"/>
<protein>
    <submittedName>
        <fullName evidence="2">Uncharacterized protein</fullName>
    </submittedName>
</protein>
<feature type="region of interest" description="Disordered" evidence="1">
    <location>
        <begin position="1"/>
        <end position="23"/>
    </location>
</feature>
<evidence type="ECO:0000256" key="1">
    <source>
        <dbReference type="SAM" id="MobiDB-lite"/>
    </source>
</evidence>
<sequence>MPFPNKRALTEEQRVNEPPLANNGVDAELAARLRNMASRVRKSVTEGYAPSAPGAPNIPRITSKLPFTRSASFQSANDALREVYASHSGGFPSSSDAKRKLGMEEAEGDVMEDDDIDLEDETTDLRIPLTSQFSANNSMRPIKSLPHARRGGIRSISDSTVVYGGRSDSALVAAETTIEEEDWSQGSFAPVVTEPPH</sequence>
<reference evidence="2 3" key="1">
    <citation type="journal article" date="2016" name="Mol. Biol. Evol.">
        <title>Comparative Genomics of Early-Diverging Mushroom-Forming Fungi Provides Insights into the Origins of Lignocellulose Decay Capabilities.</title>
        <authorList>
            <person name="Nagy L.G."/>
            <person name="Riley R."/>
            <person name="Tritt A."/>
            <person name="Adam C."/>
            <person name="Daum C."/>
            <person name="Floudas D."/>
            <person name="Sun H."/>
            <person name="Yadav J.S."/>
            <person name="Pangilinan J."/>
            <person name="Larsson K.H."/>
            <person name="Matsuura K."/>
            <person name="Barry K."/>
            <person name="Labutti K."/>
            <person name="Kuo R."/>
            <person name="Ohm R.A."/>
            <person name="Bhattacharya S.S."/>
            <person name="Shirouzu T."/>
            <person name="Yoshinaga Y."/>
            <person name="Martin F.M."/>
            <person name="Grigoriev I.V."/>
            <person name="Hibbett D.S."/>
        </authorList>
    </citation>
    <scope>NUCLEOTIDE SEQUENCE [LARGE SCALE GENOMIC DNA]</scope>
    <source>
        <strain evidence="2 3">L-15889</strain>
    </source>
</reference>
<dbReference type="AlphaFoldDB" id="A0A165U2A4"/>
<gene>
    <name evidence="2" type="ORF">DAEQUDRAFT_807447</name>
</gene>
<organism evidence="2 3">
    <name type="scientific">Daedalea quercina L-15889</name>
    <dbReference type="NCBI Taxonomy" id="1314783"/>
    <lineage>
        <taxon>Eukaryota</taxon>
        <taxon>Fungi</taxon>
        <taxon>Dikarya</taxon>
        <taxon>Basidiomycota</taxon>
        <taxon>Agaricomycotina</taxon>
        <taxon>Agaricomycetes</taxon>
        <taxon>Polyporales</taxon>
        <taxon>Fomitopsis</taxon>
    </lineage>
</organism>
<dbReference type="Proteomes" id="UP000076727">
    <property type="component" value="Unassembled WGS sequence"/>
</dbReference>
<accession>A0A165U2A4</accession>
<name>A0A165U2A4_9APHY</name>
<keyword evidence="3" id="KW-1185">Reference proteome</keyword>
<dbReference type="EMBL" id="KV429033">
    <property type="protein sequence ID" value="KZT74294.1"/>
    <property type="molecule type" value="Genomic_DNA"/>
</dbReference>
<dbReference type="OrthoDB" id="4072855at2759"/>
<evidence type="ECO:0000313" key="2">
    <source>
        <dbReference type="EMBL" id="KZT74294.1"/>
    </source>
</evidence>
<feature type="region of interest" description="Disordered" evidence="1">
    <location>
        <begin position="86"/>
        <end position="107"/>
    </location>
</feature>
<evidence type="ECO:0000313" key="3">
    <source>
        <dbReference type="Proteomes" id="UP000076727"/>
    </source>
</evidence>